<dbReference type="PANTHER" id="PTHR43244">
    <property type="match status" value="1"/>
</dbReference>
<gene>
    <name evidence="3" type="ORF">EP51_30180</name>
</gene>
<dbReference type="eggNOG" id="COG2141">
    <property type="taxonomic scope" value="Bacteria"/>
</dbReference>
<dbReference type="RefSeq" id="WP_037225983.1">
    <property type="nucleotide sequence ID" value="NZ_CP008947.1"/>
</dbReference>
<keyword evidence="1" id="KW-0560">Oxidoreductase</keyword>
<evidence type="ECO:0000313" key="4">
    <source>
        <dbReference type="Proteomes" id="UP000028488"/>
    </source>
</evidence>
<dbReference type="Proteomes" id="UP000028488">
    <property type="component" value="Chromosome"/>
</dbReference>
<dbReference type="InterPro" id="IPR050564">
    <property type="entry name" value="F420-G6PD/mer"/>
</dbReference>
<evidence type="ECO:0000313" key="3">
    <source>
        <dbReference type="EMBL" id="AII08656.1"/>
    </source>
</evidence>
<dbReference type="Gene3D" id="3.20.20.30">
    <property type="entry name" value="Luciferase-like domain"/>
    <property type="match status" value="1"/>
</dbReference>
<dbReference type="GO" id="GO:0016705">
    <property type="term" value="F:oxidoreductase activity, acting on paired donors, with incorporation or reduction of molecular oxygen"/>
    <property type="evidence" value="ECO:0007669"/>
    <property type="project" value="InterPro"/>
</dbReference>
<sequence>MNGFRTGLMDGALHVRFAPDLLLRTTRQIAAAGGADSMWIPDHLNGVFPSSIWNPKYLGVAKLAPRADAIYEPWTTLGYIAAQNRITRLRLGVGVTDAGRRNPAVTAQAAATLHHLSRGRTILGIGPGEREGNEPYGVDWAKPVARFDEAIATIRALWDSGGAPVTRESQFFPLHDAVFDIPPHKGGWPEIWVAAHGPRMLGIAGRYADAWFPSYPQQPKQYSQKLAVIRSAAEGAGRDPLAITPAVLFFVLTASSSAQVDEMVGSTTARAFALSASAEVWARHGVEHPMGPTFSGIQDLLPQTIDEHTALSYVERVPPSLVRETCLAGTPSEILDQLSEWRDHGVRYAVIANISPVHPKLRIGLGSSLSLVQLLRGMRRL</sequence>
<dbReference type="CDD" id="cd01097">
    <property type="entry name" value="Tetrahydromethanopterin_reductase"/>
    <property type="match status" value="1"/>
</dbReference>
<proteinExistence type="predicted"/>
<dbReference type="EMBL" id="CP008947">
    <property type="protein sequence ID" value="AII08656.1"/>
    <property type="molecule type" value="Genomic_DNA"/>
</dbReference>
<dbReference type="PANTHER" id="PTHR43244:SF1">
    <property type="entry name" value="5,10-METHYLENETETRAHYDROMETHANOPTERIN REDUCTASE"/>
    <property type="match status" value="1"/>
</dbReference>
<dbReference type="InterPro" id="IPR036661">
    <property type="entry name" value="Luciferase-like_sf"/>
</dbReference>
<name>A0A076ERW6_RHOOP</name>
<evidence type="ECO:0000259" key="2">
    <source>
        <dbReference type="Pfam" id="PF00296"/>
    </source>
</evidence>
<reference evidence="3 4" key="1">
    <citation type="submission" date="2014-07" db="EMBL/GenBank/DDBJ databases">
        <title>Genome Sequence of Rhodococcus opacus Strain R7, a Biodegrader of Mono- and Polycyclic Aromatic Hydrocarbons.</title>
        <authorList>
            <person name="Di Gennaro P."/>
            <person name="Zampolli J."/>
            <person name="Presti I."/>
            <person name="Cappelletti M."/>
            <person name="D'Ursi P."/>
            <person name="Orro A."/>
            <person name="Mezzelani A."/>
            <person name="Milanesi L."/>
        </authorList>
    </citation>
    <scope>NUCLEOTIDE SEQUENCE [LARGE SCALE GENOMIC DNA]</scope>
    <source>
        <strain evidence="3 4">R7</strain>
    </source>
</reference>
<evidence type="ECO:0000256" key="1">
    <source>
        <dbReference type="ARBA" id="ARBA00023002"/>
    </source>
</evidence>
<protein>
    <submittedName>
        <fullName evidence="3">Photosystem I reaction center subunit VIII</fullName>
    </submittedName>
</protein>
<dbReference type="AlphaFoldDB" id="A0A076ERW6"/>
<dbReference type="SUPFAM" id="SSF51679">
    <property type="entry name" value="Bacterial luciferase-like"/>
    <property type="match status" value="1"/>
</dbReference>
<dbReference type="InterPro" id="IPR011251">
    <property type="entry name" value="Luciferase-like_dom"/>
</dbReference>
<accession>A0A076ERW6</accession>
<dbReference type="Pfam" id="PF00296">
    <property type="entry name" value="Bac_luciferase"/>
    <property type="match status" value="1"/>
</dbReference>
<feature type="domain" description="Luciferase-like" evidence="2">
    <location>
        <begin position="29"/>
        <end position="347"/>
    </location>
</feature>
<organism evidence="3 4">
    <name type="scientific">Rhodococcus opacus</name>
    <name type="common">Nocardia opaca</name>
    <dbReference type="NCBI Taxonomy" id="37919"/>
    <lineage>
        <taxon>Bacteria</taxon>
        <taxon>Bacillati</taxon>
        <taxon>Actinomycetota</taxon>
        <taxon>Actinomycetes</taxon>
        <taxon>Mycobacteriales</taxon>
        <taxon>Nocardiaceae</taxon>
        <taxon>Rhodococcus</taxon>
    </lineage>
</organism>